<dbReference type="GO" id="GO:0016491">
    <property type="term" value="F:oxidoreductase activity"/>
    <property type="evidence" value="ECO:0007669"/>
    <property type="project" value="TreeGrafter"/>
</dbReference>
<accession>A0A918WGN2</accession>
<dbReference type="AlphaFoldDB" id="A0A918WGN2"/>
<dbReference type="Pfam" id="PF00258">
    <property type="entry name" value="Flavodoxin_1"/>
    <property type="match status" value="1"/>
</dbReference>
<dbReference type="InterPro" id="IPR001094">
    <property type="entry name" value="Flavdoxin-like"/>
</dbReference>
<sequence>MIALPPNAPFTPEQIGWLNGYLAARMQVQQAPGTSQALPAQSAPAPAGKAVHILWGSQTGTSEGLAKKTSKTLSAAGHQTTVTDMADSDAQKLVEAEYLLVITSTYGDGEPPDNAAELHELLHADDAPSFANTNFAVLGLGDSEYPDFNQCAKEFDAVLEKLGGQRLCPRVDCDVDYDDPFDQWLAQVSESLAKPAEAAAA</sequence>
<dbReference type="GO" id="GO:0050660">
    <property type="term" value="F:flavin adenine dinucleotide binding"/>
    <property type="evidence" value="ECO:0007669"/>
    <property type="project" value="TreeGrafter"/>
</dbReference>
<reference evidence="5" key="1">
    <citation type="journal article" date="2014" name="Int. J. Syst. Evol. Microbiol.">
        <title>Complete genome sequence of Corynebacterium casei LMG S-19264T (=DSM 44701T), isolated from a smear-ripened cheese.</title>
        <authorList>
            <consortium name="US DOE Joint Genome Institute (JGI-PGF)"/>
            <person name="Walter F."/>
            <person name="Albersmeier A."/>
            <person name="Kalinowski J."/>
            <person name="Ruckert C."/>
        </authorList>
    </citation>
    <scope>NUCLEOTIDE SEQUENCE</scope>
    <source>
        <strain evidence="5">KCTC 12988</strain>
    </source>
</reference>
<proteinExistence type="predicted"/>
<dbReference type="PROSITE" id="PS50902">
    <property type="entry name" value="FLAVODOXIN_LIKE"/>
    <property type="match status" value="1"/>
</dbReference>
<dbReference type="PRINTS" id="PR00369">
    <property type="entry name" value="FLAVODOXIN"/>
</dbReference>
<evidence type="ECO:0000256" key="2">
    <source>
        <dbReference type="ARBA" id="ARBA00022630"/>
    </source>
</evidence>
<protein>
    <recommendedName>
        <fullName evidence="4">Flavodoxin-like domain-containing protein</fullName>
    </recommendedName>
</protein>
<dbReference type="Gene3D" id="3.40.50.360">
    <property type="match status" value="1"/>
</dbReference>
<dbReference type="GO" id="GO:0010181">
    <property type="term" value="F:FMN binding"/>
    <property type="evidence" value="ECO:0007669"/>
    <property type="project" value="InterPro"/>
</dbReference>
<evidence type="ECO:0000313" key="5">
    <source>
        <dbReference type="EMBL" id="GHC49622.1"/>
    </source>
</evidence>
<dbReference type="PANTHER" id="PTHR19384:SF128">
    <property type="entry name" value="NADPH OXIDOREDUCTASE A"/>
    <property type="match status" value="1"/>
</dbReference>
<evidence type="ECO:0000259" key="4">
    <source>
        <dbReference type="PROSITE" id="PS50902"/>
    </source>
</evidence>
<dbReference type="EMBL" id="BMXI01000005">
    <property type="protein sequence ID" value="GHC49622.1"/>
    <property type="molecule type" value="Genomic_DNA"/>
</dbReference>
<organism evidence="5 6">
    <name type="scientific">Roseibacillus persicicus</name>
    <dbReference type="NCBI Taxonomy" id="454148"/>
    <lineage>
        <taxon>Bacteria</taxon>
        <taxon>Pseudomonadati</taxon>
        <taxon>Verrucomicrobiota</taxon>
        <taxon>Verrucomicrobiia</taxon>
        <taxon>Verrucomicrobiales</taxon>
        <taxon>Verrucomicrobiaceae</taxon>
        <taxon>Roseibacillus</taxon>
    </lineage>
</organism>
<dbReference type="PANTHER" id="PTHR19384">
    <property type="entry name" value="NITRIC OXIDE SYNTHASE-RELATED"/>
    <property type="match status" value="1"/>
</dbReference>
<keyword evidence="6" id="KW-1185">Reference proteome</keyword>
<dbReference type="SUPFAM" id="SSF52218">
    <property type="entry name" value="Flavoproteins"/>
    <property type="match status" value="1"/>
</dbReference>
<feature type="domain" description="Flavodoxin-like" evidence="4">
    <location>
        <begin position="51"/>
        <end position="189"/>
    </location>
</feature>
<keyword evidence="2" id="KW-0285">Flavoprotein</keyword>
<dbReference type="InterPro" id="IPR008254">
    <property type="entry name" value="Flavodoxin/NO_synth"/>
</dbReference>
<comment type="caution">
    <text evidence="5">The sequence shown here is derived from an EMBL/GenBank/DDBJ whole genome shotgun (WGS) entry which is preliminary data.</text>
</comment>
<dbReference type="RefSeq" id="WP_189569002.1">
    <property type="nucleotide sequence ID" value="NZ_BMXI01000005.1"/>
</dbReference>
<dbReference type="Proteomes" id="UP000644507">
    <property type="component" value="Unassembled WGS sequence"/>
</dbReference>
<keyword evidence="3" id="KW-0288">FMN</keyword>
<evidence type="ECO:0000313" key="6">
    <source>
        <dbReference type="Proteomes" id="UP000644507"/>
    </source>
</evidence>
<dbReference type="GO" id="GO:0005829">
    <property type="term" value="C:cytosol"/>
    <property type="evidence" value="ECO:0007669"/>
    <property type="project" value="TreeGrafter"/>
</dbReference>
<dbReference type="InterPro" id="IPR029039">
    <property type="entry name" value="Flavoprotein-like_sf"/>
</dbReference>
<comment type="cofactor">
    <cofactor evidence="1">
        <name>FMN</name>
        <dbReference type="ChEBI" id="CHEBI:58210"/>
    </cofactor>
</comment>
<name>A0A918WGN2_9BACT</name>
<evidence type="ECO:0000256" key="3">
    <source>
        <dbReference type="ARBA" id="ARBA00022643"/>
    </source>
</evidence>
<gene>
    <name evidence="5" type="ORF">GCM10007100_14470</name>
</gene>
<evidence type="ECO:0000256" key="1">
    <source>
        <dbReference type="ARBA" id="ARBA00001917"/>
    </source>
</evidence>
<reference evidence="5" key="2">
    <citation type="submission" date="2020-09" db="EMBL/GenBank/DDBJ databases">
        <authorList>
            <person name="Sun Q."/>
            <person name="Kim S."/>
        </authorList>
    </citation>
    <scope>NUCLEOTIDE SEQUENCE</scope>
    <source>
        <strain evidence="5">KCTC 12988</strain>
    </source>
</reference>